<feature type="transmembrane region" description="Helical" evidence="1">
    <location>
        <begin position="132"/>
        <end position="150"/>
    </location>
</feature>
<sequence length="204" mass="23110">MKEKLVYIRAKSVQVPPLQQRFVRVLFVFMLGALLGFLAKYTDGSVVGLIGTYLGFWVVVTTIIAVRSRSPKAAALHAFVFLFAMLIVYYLYSLLLFGFFPKDYFIAWVGISLLSPVFGYAVWYAKGNGWRAAFCAALPISLLLVEGYSFFYTLSIPGGLDIILTVLLFIILPVNHFQRLRMLPIVTVLFFLMERFGLLYYLPG</sequence>
<name>A0ABW8RGT8_9BACI</name>
<dbReference type="InterPro" id="IPR045393">
    <property type="entry name" value="DUF6518"/>
</dbReference>
<feature type="transmembrane region" description="Helical" evidence="1">
    <location>
        <begin position="78"/>
        <end position="99"/>
    </location>
</feature>
<comment type="caution">
    <text evidence="2">The sequence shown here is derived from an EMBL/GenBank/DDBJ whole genome shotgun (WGS) entry which is preliminary data.</text>
</comment>
<feature type="transmembrane region" description="Helical" evidence="1">
    <location>
        <begin position="21"/>
        <end position="39"/>
    </location>
</feature>
<dbReference type="RefSeq" id="WP_406581272.1">
    <property type="nucleotide sequence ID" value="NZ_JBJHQH010000010.1"/>
</dbReference>
<dbReference type="Pfam" id="PF20128">
    <property type="entry name" value="DUF6518"/>
    <property type="match status" value="1"/>
</dbReference>
<gene>
    <name evidence="2" type="ORF">ACJEBI_14545</name>
</gene>
<organism evidence="2 3">
    <name type="scientific">Bacillus salipaludis</name>
    <dbReference type="NCBI Taxonomy" id="2547811"/>
    <lineage>
        <taxon>Bacteria</taxon>
        <taxon>Bacillati</taxon>
        <taxon>Bacillota</taxon>
        <taxon>Bacilli</taxon>
        <taxon>Bacillales</taxon>
        <taxon>Bacillaceae</taxon>
        <taxon>Bacillus</taxon>
    </lineage>
</organism>
<feature type="transmembrane region" description="Helical" evidence="1">
    <location>
        <begin position="156"/>
        <end position="175"/>
    </location>
</feature>
<feature type="transmembrane region" description="Helical" evidence="1">
    <location>
        <begin position="45"/>
        <end position="66"/>
    </location>
</feature>
<protein>
    <submittedName>
        <fullName evidence="2">DUF6518 family protein</fullName>
    </submittedName>
</protein>
<evidence type="ECO:0000256" key="1">
    <source>
        <dbReference type="SAM" id="Phobius"/>
    </source>
</evidence>
<keyword evidence="1" id="KW-1133">Transmembrane helix</keyword>
<evidence type="ECO:0000313" key="2">
    <source>
        <dbReference type="EMBL" id="MFK9092698.1"/>
    </source>
</evidence>
<keyword evidence="1" id="KW-0812">Transmembrane</keyword>
<keyword evidence="1" id="KW-0472">Membrane</keyword>
<feature type="transmembrane region" description="Helical" evidence="1">
    <location>
        <begin position="182"/>
        <end position="202"/>
    </location>
</feature>
<proteinExistence type="predicted"/>
<dbReference type="EMBL" id="JBJHQH010000010">
    <property type="protein sequence ID" value="MFK9092698.1"/>
    <property type="molecule type" value="Genomic_DNA"/>
</dbReference>
<accession>A0ABW8RGT8</accession>
<dbReference type="Proteomes" id="UP001623041">
    <property type="component" value="Unassembled WGS sequence"/>
</dbReference>
<evidence type="ECO:0000313" key="3">
    <source>
        <dbReference type="Proteomes" id="UP001623041"/>
    </source>
</evidence>
<feature type="transmembrane region" description="Helical" evidence="1">
    <location>
        <begin position="105"/>
        <end position="125"/>
    </location>
</feature>
<keyword evidence="3" id="KW-1185">Reference proteome</keyword>
<reference evidence="2 3" key="1">
    <citation type="submission" date="2024-11" db="EMBL/GenBank/DDBJ databases">
        <authorList>
            <person name="Lucas J.A."/>
        </authorList>
    </citation>
    <scope>NUCLEOTIDE SEQUENCE [LARGE SCALE GENOMIC DNA]</scope>
    <source>
        <strain evidence="2 3">Z 5.4</strain>
    </source>
</reference>